<dbReference type="Proteomes" id="UP001213000">
    <property type="component" value="Unassembled WGS sequence"/>
</dbReference>
<feature type="region of interest" description="Disordered" evidence="1">
    <location>
        <begin position="1"/>
        <end position="20"/>
    </location>
</feature>
<feature type="compositionally biased region" description="Low complexity" evidence="1">
    <location>
        <begin position="39"/>
        <end position="61"/>
    </location>
</feature>
<reference evidence="2" key="1">
    <citation type="submission" date="2022-07" db="EMBL/GenBank/DDBJ databases">
        <title>Genome Sequence of Leucocoprinus birnbaumii.</title>
        <authorList>
            <person name="Buettner E."/>
        </authorList>
    </citation>
    <scope>NUCLEOTIDE SEQUENCE</scope>
    <source>
        <strain evidence="2">VT141</strain>
    </source>
</reference>
<proteinExistence type="predicted"/>
<accession>A0AAD5YZB1</accession>
<protein>
    <submittedName>
        <fullName evidence="2">Uncharacterized protein</fullName>
    </submittedName>
</protein>
<name>A0AAD5YZB1_9AGAR</name>
<comment type="caution">
    <text evidence="2">The sequence shown here is derived from an EMBL/GenBank/DDBJ whole genome shotgun (WGS) entry which is preliminary data.</text>
</comment>
<dbReference type="EMBL" id="JANIEX010000066">
    <property type="protein sequence ID" value="KAJ3574493.1"/>
    <property type="molecule type" value="Genomic_DNA"/>
</dbReference>
<evidence type="ECO:0000313" key="2">
    <source>
        <dbReference type="EMBL" id="KAJ3574493.1"/>
    </source>
</evidence>
<evidence type="ECO:0000313" key="3">
    <source>
        <dbReference type="Proteomes" id="UP001213000"/>
    </source>
</evidence>
<sequence>MIAPGAMFHEGNGQQHHRHSTGMEYALEKLPELPSTPNTRETNSSPSLSSSPPLERLPNLPGDEDIPLISLFPSGSPPNPFLTTNPVKGGRRHDLNKRARRSQGRPQQKKIAERLTIKTMKVYVSCSPREEAPDQNSQSALLVEGHTNADQNTLIDQFELQEPPLLIEAVEQGPKEHEYEAYLEAALANCAGFSQIARGMCVVQGWDWERKQSTNHWYRLQFIQTGEELRRMPVLSV</sequence>
<feature type="region of interest" description="Disordered" evidence="1">
    <location>
        <begin position="28"/>
        <end position="109"/>
    </location>
</feature>
<keyword evidence="3" id="KW-1185">Reference proteome</keyword>
<gene>
    <name evidence="2" type="ORF">NP233_g1718</name>
</gene>
<dbReference type="AlphaFoldDB" id="A0AAD5YZB1"/>
<evidence type="ECO:0000256" key="1">
    <source>
        <dbReference type="SAM" id="MobiDB-lite"/>
    </source>
</evidence>
<organism evidence="2 3">
    <name type="scientific">Leucocoprinus birnbaumii</name>
    <dbReference type="NCBI Taxonomy" id="56174"/>
    <lineage>
        <taxon>Eukaryota</taxon>
        <taxon>Fungi</taxon>
        <taxon>Dikarya</taxon>
        <taxon>Basidiomycota</taxon>
        <taxon>Agaricomycotina</taxon>
        <taxon>Agaricomycetes</taxon>
        <taxon>Agaricomycetidae</taxon>
        <taxon>Agaricales</taxon>
        <taxon>Agaricineae</taxon>
        <taxon>Agaricaceae</taxon>
        <taxon>Leucocoprinus</taxon>
    </lineage>
</organism>